<evidence type="ECO:0008006" key="5">
    <source>
        <dbReference type="Google" id="ProtNLM"/>
    </source>
</evidence>
<dbReference type="PANTHER" id="PTHR33542:SF5">
    <property type="entry name" value="FERROCHELATASE CHE1"/>
    <property type="match status" value="1"/>
</dbReference>
<dbReference type="InterPro" id="IPR050963">
    <property type="entry name" value="Sirohydro_Cobaltochel/CbiX"/>
</dbReference>
<dbReference type="Pfam" id="PF01903">
    <property type="entry name" value="CbiX"/>
    <property type="match status" value="1"/>
</dbReference>
<dbReference type="OrthoDB" id="482456at2"/>
<dbReference type="PANTHER" id="PTHR33542">
    <property type="entry name" value="SIROHYDROCHLORIN FERROCHELATASE, CHLOROPLASTIC"/>
    <property type="match status" value="1"/>
</dbReference>
<protein>
    <recommendedName>
        <fullName evidence="5">Sirohydrochlorin ferrochelatase</fullName>
    </recommendedName>
</protein>
<keyword evidence="4" id="KW-1185">Reference proteome</keyword>
<dbReference type="KEGG" id="chm:B842_11745"/>
<evidence type="ECO:0000313" key="4">
    <source>
        <dbReference type="Proteomes" id="UP000031524"/>
    </source>
</evidence>
<keyword evidence="2" id="KW-0456">Lyase</keyword>
<dbReference type="STRING" id="1223515.B842_11745"/>
<dbReference type="Proteomes" id="UP000031524">
    <property type="component" value="Chromosome"/>
</dbReference>
<dbReference type="CDD" id="cd03416">
    <property type="entry name" value="CbiX_SirB_N"/>
    <property type="match status" value="1"/>
</dbReference>
<evidence type="ECO:0000313" key="3">
    <source>
        <dbReference type="EMBL" id="AJE34194.1"/>
    </source>
</evidence>
<accession>A0A0B5DEL5</accession>
<dbReference type="HOGENOM" id="CLU_056929_4_0_11"/>
<sequence length="215" mass="22459">MTALLTLSHGSRHPRAAAGVDRLTRAAGEVLGVTARAAHLEFDTPSLIDAARDLVARGHDHAVVVPLLFTDAFHARHDVPAALDAARRATGLRLTPARGLGTGPDIADVLARHTRPRNPDLVLGHVGSSSVAAEAAVRSLADLLAARLGRDVAVVRATGEKAASISSGAHLVPLFVTDALLLDRLRAAQPHATSDRPLTDALRDVVAARYRAALT</sequence>
<dbReference type="SUPFAM" id="SSF53800">
    <property type="entry name" value="Chelatase"/>
    <property type="match status" value="1"/>
</dbReference>
<dbReference type="RefSeq" id="WP_040086897.1">
    <property type="nucleotide sequence ID" value="NZ_BCSU01000001.1"/>
</dbReference>
<dbReference type="EMBL" id="CP005286">
    <property type="protein sequence ID" value="AJE34194.1"/>
    <property type="molecule type" value="Genomic_DNA"/>
</dbReference>
<evidence type="ECO:0000256" key="2">
    <source>
        <dbReference type="ARBA" id="ARBA00023239"/>
    </source>
</evidence>
<name>A0A0B5DEL5_9CORY</name>
<keyword evidence="1" id="KW-0479">Metal-binding</keyword>
<dbReference type="GO" id="GO:0016829">
    <property type="term" value="F:lyase activity"/>
    <property type="evidence" value="ECO:0007669"/>
    <property type="project" value="UniProtKB-KW"/>
</dbReference>
<reference evidence="3 4" key="1">
    <citation type="submission" date="2013-04" db="EMBL/GenBank/DDBJ databases">
        <title>Complete genome sequence of Corynebacterium humireducens DSM 45392(T), isolated from a wastewater-fed microbial fuel cell.</title>
        <authorList>
            <person name="Ruckert C."/>
            <person name="Albersmeier A."/>
            <person name="Kalinowski J."/>
        </authorList>
    </citation>
    <scope>NUCLEOTIDE SEQUENCE [LARGE SCALE GENOMIC DNA]</scope>
    <source>
        <strain evidence="4">MFC-5</strain>
    </source>
</reference>
<organism evidence="3 4">
    <name type="scientific">Corynebacterium humireducens NBRC 106098 = DSM 45392</name>
    <dbReference type="NCBI Taxonomy" id="1223515"/>
    <lineage>
        <taxon>Bacteria</taxon>
        <taxon>Bacillati</taxon>
        <taxon>Actinomycetota</taxon>
        <taxon>Actinomycetes</taxon>
        <taxon>Mycobacteriales</taxon>
        <taxon>Corynebacteriaceae</taxon>
        <taxon>Corynebacterium</taxon>
    </lineage>
</organism>
<proteinExistence type="predicted"/>
<gene>
    <name evidence="3" type="ORF">B842_11745</name>
</gene>
<dbReference type="AlphaFoldDB" id="A0A0B5DEL5"/>
<evidence type="ECO:0000256" key="1">
    <source>
        <dbReference type="ARBA" id="ARBA00022723"/>
    </source>
</evidence>
<dbReference type="GO" id="GO:0046872">
    <property type="term" value="F:metal ion binding"/>
    <property type="evidence" value="ECO:0007669"/>
    <property type="project" value="UniProtKB-KW"/>
</dbReference>
<dbReference type="Gene3D" id="3.40.50.1400">
    <property type="match status" value="1"/>
</dbReference>
<dbReference type="InterPro" id="IPR002762">
    <property type="entry name" value="CbiX-like"/>
</dbReference>